<organism evidence="2 3">
    <name type="scientific">Erythroxylum novogranatense</name>
    <dbReference type="NCBI Taxonomy" id="1862640"/>
    <lineage>
        <taxon>Eukaryota</taxon>
        <taxon>Viridiplantae</taxon>
        <taxon>Streptophyta</taxon>
        <taxon>Embryophyta</taxon>
        <taxon>Tracheophyta</taxon>
        <taxon>Spermatophyta</taxon>
        <taxon>Magnoliopsida</taxon>
        <taxon>eudicotyledons</taxon>
        <taxon>Gunneridae</taxon>
        <taxon>Pentapetalae</taxon>
        <taxon>rosids</taxon>
        <taxon>fabids</taxon>
        <taxon>Malpighiales</taxon>
        <taxon>Erythroxylaceae</taxon>
        <taxon>Erythroxylum</taxon>
    </lineage>
</organism>
<feature type="signal peptide" evidence="1">
    <location>
        <begin position="1"/>
        <end position="20"/>
    </location>
</feature>
<comment type="caution">
    <text evidence="2">The sequence shown here is derived from an EMBL/GenBank/DDBJ whole genome shotgun (WGS) entry which is preliminary data.</text>
</comment>
<accession>A0AAV8UE74</accession>
<proteinExistence type="predicted"/>
<keyword evidence="1" id="KW-0732">Signal</keyword>
<feature type="chain" id="PRO_5043518849" evidence="1">
    <location>
        <begin position="21"/>
        <end position="108"/>
    </location>
</feature>
<gene>
    <name evidence="2" type="ORF">K2173_010453</name>
</gene>
<dbReference type="EMBL" id="JAIWQS010000008">
    <property type="protein sequence ID" value="KAJ8899111.1"/>
    <property type="molecule type" value="Genomic_DNA"/>
</dbReference>
<sequence>MPRPWVLVFLVLLIVFGTQFEWKEQLVEDIEASSSISRKEKNGIKREEVVKEKIILSQEKKIQKLNVLVKTLQEQLTLCRGENSAVNGTTNALIDHSNELEQQPILED</sequence>
<dbReference type="PANTHER" id="PTHR34564">
    <property type="entry name" value="PEPTIDYL-PROLYL CIS-TRANS ISOMERASE G"/>
    <property type="match status" value="1"/>
</dbReference>
<reference evidence="2 3" key="1">
    <citation type="submission" date="2021-09" db="EMBL/GenBank/DDBJ databases">
        <title>Genomic insights and catalytic innovation underlie evolution of tropane alkaloids biosynthesis.</title>
        <authorList>
            <person name="Wang Y.-J."/>
            <person name="Tian T."/>
            <person name="Huang J.-P."/>
            <person name="Huang S.-X."/>
        </authorList>
    </citation>
    <scope>NUCLEOTIDE SEQUENCE [LARGE SCALE GENOMIC DNA]</scope>
    <source>
        <strain evidence="2">KIB-2018</strain>
        <tissue evidence="2">Leaf</tissue>
    </source>
</reference>
<dbReference type="Proteomes" id="UP001159364">
    <property type="component" value="Linkage Group LG08"/>
</dbReference>
<name>A0AAV8UE74_9ROSI</name>
<evidence type="ECO:0000313" key="3">
    <source>
        <dbReference type="Proteomes" id="UP001159364"/>
    </source>
</evidence>
<protein>
    <submittedName>
        <fullName evidence="2">Uncharacterized protein</fullName>
    </submittedName>
</protein>
<dbReference type="AlphaFoldDB" id="A0AAV8UE74"/>
<dbReference type="PANTHER" id="PTHR34564:SF10">
    <property type="entry name" value="HYALURONAN MEDIATED MOTILITY RECEPTOR-LIKE PROTEIN"/>
    <property type="match status" value="1"/>
</dbReference>
<keyword evidence="3" id="KW-1185">Reference proteome</keyword>
<evidence type="ECO:0000256" key="1">
    <source>
        <dbReference type="SAM" id="SignalP"/>
    </source>
</evidence>
<evidence type="ECO:0000313" key="2">
    <source>
        <dbReference type="EMBL" id="KAJ8899111.1"/>
    </source>
</evidence>